<evidence type="ECO:0000259" key="10">
    <source>
        <dbReference type="PROSITE" id="PS50090"/>
    </source>
</evidence>
<keyword evidence="13" id="KW-1185">Reference proteome</keyword>
<evidence type="ECO:0000256" key="5">
    <source>
        <dbReference type="ARBA" id="ARBA00023204"/>
    </source>
</evidence>
<dbReference type="GO" id="GO:0003682">
    <property type="term" value="F:chromatin binding"/>
    <property type="evidence" value="ECO:0007669"/>
    <property type="project" value="TreeGrafter"/>
</dbReference>
<organism evidence="12 13">
    <name type="scientific">Aspergillus sclerotialis</name>
    <dbReference type="NCBI Taxonomy" id="2070753"/>
    <lineage>
        <taxon>Eukaryota</taxon>
        <taxon>Fungi</taxon>
        <taxon>Dikarya</taxon>
        <taxon>Ascomycota</taxon>
        <taxon>Pezizomycotina</taxon>
        <taxon>Eurotiomycetes</taxon>
        <taxon>Eurotiomycetidae</taxon>
        <taxon>Eurotiales</taxon>
        <taxon>Aspergillaceae</taxon>
        <taxon>Aspergillus</taxon>
        <taxon>Aspergillus subgen. Polypaecilum</taxon>
    </lineage>
</organism>
<feature type="compositionally biased region" description="Polar residues" evidence="9">
    <location>
        <begin position="1095"/>
        <end position="1108"/>
    </location>
</feature>
<dbReference type="GO" id="GO:0006281">
    <property type="term" value="P:DNA repair"/>
    <property type="evidence" value="ECO:0007669"/>
    <property type="project" value="UniProtKB-KW"/>
</dbReference>
<feature type="region of interest" description="Disordered" evidence="9">
    <location>
        <begin position="1073"/>
        <end position="1114"/>
    </location>
</feature>
<feature type="compositionally biased region" description="Polar residues" evidence="9">
    <location>
        <begin position="239"/>
        <end position="260"/>
    </location>
</feature>
<feature type="compositionally biased region" description="Polar residues" evidence="9">
    <location>
        <begin position="151"/>
        <end position="163"/>
    </location>
</feature>
<name>A0A3A2ZBF1_9EURO</name>
<dbReference type="InterPro" id="IPR001005">
    <property type="entry name" value="SANT/Myb"/>
</dbReference>
<keyword evidence="5" id="KW-0234">DNA repair</keyword>
<accession>A0A3A2ZBF1</accession>
<feature type="compositionally biased region" description="Polar residues" evidence="9">
    <location>
        <begin position="121"/>
        <end position="132"/>
    </location>
</feature>
<comment type="function">
    <text evidence="7">Component of the NuA4 histone acetyltransferase complex which is involved in transcriptional activation of selected genes principally by acetylation of nucleosomal histone H4 and H2A. The NuA4 complex is also involved in DNA repair.</text>
</comment>
<dbReference type="GO" id="GO:0006325">
    <property type="term" value="P:chromatin organization"/>
    <property type="evidence" value="ECO:0007669"/>
    <property type="project" value="UniProtKB-KW"/>
</dbReference>
<evidence type="ECO:0000256" key="1">
    <source>
        <dbReference type="ARBA" id="ARBA00004123"/>
    </source>
</evidence>
<evidence type="ECO:0000313" key="12">
    <source>
        <dbReference type="EMBL" id="RJE20236.1"/>
    </source>
</evidence>
<feature type="domain" description="Myb-like" evidence="10">
    <location>
        <begin position="861"/>
        <end position="921"/>
    </location>
</feature>
<feature type="compositionally biased region" description="Polar residues" evidence="9">
    <location>
        <begin position="1253"/>
        <end position="1268"/>
    </location>
</feature>
<feature type="domain" description="HSA" evidence="11">
    <location>
        <begin position="592"/>
        <end position="671"/>
    </location>
</feature>
<dbReference type="STRING" id="2070753.A0A3A2ZBF1"/>
<evidence type="ECO:0000313" key="13">
    <source>
        <dbReference type="Proteomes" id="UP000266188"/>
    </source>
</evidence>
<keyword evidence="3" id="KW-0227">DNA damage</keyword>
<dbReference type="Gene3D" id="1.10.10.60">
    <property type="entry name" value="Homeodomain-like"/>
    <property type="match status" value="1"/>
</dbReference>
<dbReference type="SMART" id="SM00717">
    <property type="entry name" value="SANT"/>
    <property type="match status" value="1"/>
</dbReference>
<gene>
    <name evidence="12" type="ORF">PHISCL_07434</name>
</gene>
<evidence type="ECO:0000256" key="3">
    <source>
        <dbReference type="ARBA" id="ARBA00022763"/>
    </source>
</evidence>
<feature type="region of interest" description="Disordered" evidence="9">
    <location>
        <begin position="346"/>
        <end position="432"/>
    </location>
</feature>
<feature type="compositionally biased region" description="Low complexity" evidence="9">
    <location>
        <begin position="1187"/>
        <end position="1221"/>
    </location>
</feature>
<comment type="subcellular location">
    <subcellularLocation>
        <location evidence="1">Nucleus</location>
    </subcellularLocation>
</comment>
<feature type="region of interest" description="Disordered" evidence="9">
    <location>
        <begin position="1152"/>
        <end position="1171"/>
    </location>
</feature>
<comment type="similarity">
    <text evidence="2">Belongs to the EAF1 family.</text>
</comment>
<reference evidence="13" key="1">
    <citation type="submission" date="2017-02" db="EMBL/GenBank/DDBJ databases">
        <authorList>
            <person name="Tafer H."/>
            <person name="Lopandic K."/>
        </authorList>
    </citation>
    <scope>NUCLEOTIDE SEQUENCE [LARGE SCALE GENOMIC DNA]</scope>
    <source>
        <strain evidence="13">CBS 366.77</strain>
    </source>
</reference>
<evidence type="ECO:0000256" key="4">
    <source>
        <dbReference type="ARBA" id="ARBA00022853"/>
    </source>
</evidence>
<feature type="region of interest" description="Disordered" evidence="9">
    <location>
        <begin position="651"/>
        <end position="713"/>
    </location>
</feature>
<feature type="region of interest" description="Disordered" evidence="9">
    <location>
        <begin position="1334"/>
        <end position="1353"/>
    </location>
</feature>
<evidence type="ECO:0000256" key="6">
    <source>
        <dbReference type="ARBA" id="ARBA00023242"/>
    </source>
</evidence>
<dbReference type="GO" id="GO:0035267">
    <property type="term" value="C:NuA4 histone acetyltransferase complex"/>
    <property type="evidence" value="ECO:0007669"/>
    <property type="project" value="UniProtKB-ARBA"/>
</dbReference>
<feature type="compositionally biased region" description="Polar residues" evidence="9">
    <location>
        <begin position="669"/>
        <end position="682"/>
    </location>
</feature>
<dbReference type="SUPFAM" id="SSF46689">
    <property type="entry name" value="Homeodomain-like"/>
    <property type="match status" value="1"/>
</dbReference>
<feature type="compositionally biased region" description="Basic and acidic residues" evidence="9">
    <location>
        <begin position="659"/>
        <end position="668"/>
    </location>
</feature>
<evidence type="ECO:0000256" key="9">
    <source>
        <dbReference type="SAM" id="MobiDB-lite"/>
    </source>
</evidence>
<feature type="compositionally biased region" description="Polar residues" evidence="9">
    <location>
        <begin position="1339"/>
        <end position="1353"/>
    </location>
</feature>
<comment type="caution">
    <text evidence="12">The sequence shown here is derived from an EMBL/GenBank/DDBJ whole genome shotgun (WGS) entry which is preliminary data.</text>
</comment>
<feature type="region of interest" description="Disordered" evidence="9">
    <location>
        <begin position="447"/>
        <end position="489"/>
    </location>
</feature>
<dbReference type="Pfam" id="PF07529">
    <property type="entry name" value="HSA"/>
    <property type="match status" value="1"/>
</dbReference>
<dbReference type="PROSITE" id="PS50090">
    <property type="entry name" value="MYB_LIKE"/>
    <property type="match status" value="1"/>
</dbReference>
<feature type="compositionally biased region" description="Low complexity" evidence="9">
    <location>
        <begin position="951"/>
        <end position="971"/>
    </location>
</feature>
<dbReference type="InterPro" id="IPR014012">
    <property type="entry name" value="HSA_dom"/>
</dbReference>
<evidence type="ECO:0000256" key="7">
    <source>
        <dbReference type="ARBA" id="ARBA00025178"/>
    </source>
</evidence>
<feature type="region of interest" description="Disordered" evidence="9">
    <location>
        <begin position="951"/>
        <end position="1041"/>
    </location>
</feature>
<feature type="compositionally biased region" description="Polar residues" evidence="9">
    <location>
        <begin position="411"/>
        <end position="430"/>
    </location>
</feature>
<feature type="compositionally biased region" description="Basic and acidic residues" evidence="9">
    <location>
        <begin position="478"/>
        <end position="488"/>
    </location>
</feature>
<dbReference type="OrthoDB" id="5364245at2759"/>
<dbReference type="PROSITE" id="PS51204">
    <property type="entry name" value="HSA"/>
    <property type="match status" value="1"/>
</dbReference>
<dbReference type="CDD" id="cd00167">
    <property type="entry name" value="SANT"/>
    <property type="match status" value="1"/>
</dbReference>
<dbReference type="Proteomes" id="UP000266188">
    <property type="component" value="Unassembled WGS sequence"/>
</dbReference>
<protein>
    <recommendedName>
        <fullName evidence="8">Vacuolar import and degradation protein 21</fullName>
    </recommendedName>
</protein>
<feature type="region of interest" description="Disordered" evidence="9">
    <location>
        <begin position="1187"/>
        <end position="1278"/>
    </location>
</feature>
<dbReference type="Pfam" id="PF13921">
    <property type="entry name" value="Myb_DNA-bind_6"/>
    <property type="match status" value="1"/>
</dbReference>
<proteinExistence type="inferred from homology"/>
<evidence type="ECO:0000256" key="2">
    <source>
        <dbReference type="ARBA" id="ARBA00008913"/>
    </source>
</evidence>
<dbReference type="PANTHER" id="PTHR46459:SF1">
    <property type="entry name" value="E1A-BINDING PROTEIN P400"/>
    <property type="match status" value="1"/>
</dbReference>
<sequence>MLRDELLRSKNDEIARCLLSRKRKLSELYYATVGIAGATDASPVDSRYPQKEQAFLDANDLSKGRYFNESTLPPLPNYATVSPRPVTRESIPPTPSSHAKPGARDVATEAPPASGRDASISPLTATATVDNAQQRKEPPSAAPVQPHAELPTQSAEPDPTSNALPGPGQSGPSIPHSAEPLNSEQHANRPASIPALDTKGHGISPGQAVPTHPGATSSLEGAEVPPANKKSDILPSPLRPSQPTEQPFSPSSSVDPYSNNTPAPPTTSPDTSPADEVTDAVDKIESITKDSKSRRPSSLVPSTPDEQLRLEEAQSLKHNTLKASKAISDAPIGGSPLANEVIQEEVGPTSTADKDQAEVMQQPTALPSEVKRPDGVVDTEDVPPAGQAHYPTDVETKAGPSTPTVLRKANSVPSAHPTPSQPERMTTRVSSGAIRHKSVSEILGETPKTAVPHGDRLTELPTSDKGTPDSTARMRLKDRKEREKERSKLSTVVFPKQQQFLQQEKSDSLDVVRQAAGDLARVNEEQDYLFTLFQSRAHTPPRAQSLGSLLSSAHKTLSTSNHLVDYTEQMDCRTLRRIYALQHANRWPLRQLKRSVEPPRQGTHWDVLLDHMKWMRTDFREERKWKIAAAKCCAEWCAEYVNSDPEHQALLRVPVRSPPRIEEKKDQKTQITPAQEPSTESLDASHPASHPTPDLVPSAEDESVSDSFNDESHHDLRDTIAPAAIFSLGSDEFTFSLDMTPAAEKLLDELPIYAPARIAPDTNLPTFNKPPDSTWKTEILPVSKYTAGRIAYRDEEPPKKRSRYDYSQYEPDVENQIVDLPPEQTNVALFRPENRHIRDRIHPGHSFRPPTEHPMPSVGFFESRQSSQWTYAEDDELRHLVKEYSYNWSLISSCLSPPSVFSSGAERRTPWECFERWISLEGLPADMSKTPYFRAYHQRLEAAQRTVLAQNQAAQQQQQQQQQQGNNQQPQLPIRRRTTQPLRVDRRRSSKHFAMLDAMRKLAKKRETMLQKQQQASHLASLRKANESNQPKPIISSPAEFSRLKYDREMKLQERHEQYRQQMIAQQRANLAAQRAGQMPNQQSMPNAPGRNPNGMPQNSNPLMSSGAPNGMPNGMPPGVGVNQGRPAMQGMPGGAPVNGQMPNGMAMRTMPQSGMPQAPGARPGMAMQASPENARVIREANRLQEQQRILQSRQQQQHQPQGQPQQVQQQFHNQQQFGPQGSNSPNLNMPSANGAPNNPGMVAALQAGGGMQSPSFHNTPQGVSTPSPRMGQPNPLSSGVVPTISSIQNQIQRSNPNMTPEQVNRLATERLHQYQQQRMSQMAMNAAAGNIGNAQANYQTPDGNSNPIRSMA</sequence>
<dbReference type="EMBL" id="MVGC01000326">
    <property type="protein sequence ID" value="RJE20236.1"/>
    <property type="molecule type" value="Genomic_DNA"/>
</dbReference>
<evidence type="ECO:0000259" key="11">
    <source>
        <dbReference type="PROSITE" id="PS51204"/>
    </source>
</evidence>
<dbReference type="InterPro" id="IPR009057">
    <property type="entry name" value="Homeodomain-like_sf"/>
</dbReference>
<dbReference type="SMART" id="SM00573">
    <property type="entry name" value="HSA"/>
    <property type="match status" value="1"/>
</dbReference>
<feature type="region of interest" description="Disordered" evidence="9">
    <location>
        <begin position="67"/>
        <end position="308"/>
    </location>
</feature>
<feature type="compositionally biased region" description="Polar residues" evidence="9">
    <location>
        <begin position="1222"/>
        <end position="1237"/>
    </location>
</feature>
<keyword evidence="4" id="KW-0156">Chromatin regulator</keyword>
<keyword evidence="6" id="KW-0539">Nucleus</keyword>
<feature type="compositionally biased region" description="Basic and acidic residues" evidence="9">
    <location>
        <begin position="280"/>
        <end position="293"/>
    </location>
</feature>
<evidence type="ECO:0000256" key="8">
    <source>
        <dbReference type="ARBA" id="ARBA00029670"/>
    </source>
</evidence>
<dbReference type="GO" id="GO:0005634">
    <property type="term" value="C:nucleus"/>
    <property type="evidence" value="ECO:0007669"/>
    <property type="project" value="UniProtKB-SubCell"/>
</dbReference>
<dbReference type="PANTHER" id="PTHR46459">
    <property type="entry name" value="E1A-BINDING PROTEIN P400-RELATED"/>
    <property type="match status" value="1"/>
</dbReference>
<feature type="compositionally biased region" description="Polar residues" evidence="9">
    <location>
        <begin position="460"/>
        <end position="470"/>
    </location>
</feature>